<keyword evidence="1" id="KW-0812">Transmembrane</keyword>
<feature type="transmembrane region" description="Helical" evidence="1">
    <location>
        <begin position="69"/>
        <end position="91"/>
    </location>
</feature>
<protein>
    <recommendedName>
        <fullName evidence="3">Tim44-like domain-containing protein</fullName>
    </recommendedName>
</protein>
<reference evidence="4 5" key="1">
    <citation type="submission" date="2023-07" db="EMBL/GenBank/DDBJ databases">
        <title>Genomic Encyclopedia of Type Strains, Phase IV (KMG-IV): sequencing the most valuable type-strain genomes for metagenomic binning, comparative biology and taxonomic classification.</title>
        <authorList>
            <person name="Goeker M."/>
        </authorList>
    </citation>
    <scope>NUCLEOTIDE SEQUENCE [LARGE SCALE GENOMIC DNA]</scope>
    <source>
        <strain evidence="4 5">DSM 16784</strain>
    </source>
</reference>
<keyword evidence="1" id="KW-0472">Membrane</keyword>
<dbReference type="Proteomes" id="UP001230220">
    <property type="component" value="Unassembled WGS sequence"/>
</dbReference>
<dbReference type="InterPro" id="IPR007379">
    <property type="entry name" value="Tim44-like_dom"/>
</dbReference>
<dbReference type="RefSeq" id="WP_307410392.1">
    <property type="nucleotide sequence ID" value="NZ_JAUSUR010000007.1"/>
</dbReference>
<accession>A0ABU0E6U2</accession>
<proteinExistence type="predicted"/>
<organism evidence="4 5">
    <name type="scientific">Breznakia pachnodae</name>
    <dbReference type="NCBI Taxonomy" id="265178"/>
    <lineage>
        <taxon>Bacteria</taxon>
        <taxon>Bacillati</taxon>
        <taxon>Bacillota</taxon>
        <taxon>Erysipelotrichia</taxon>
        <taxon>Erysipelotrichales</taxon>
        <taxon>Erysipelotrichaceae</taxon>
        <taxon>Breznakia</taxon>
    </lineage>
</organism>
<dbReference type="EMBL" id="JAUSUR010000007">
    <property type="protein sequence ID" value="MDQ0362619.1"/>
    <property type="molecule type" value="Genomic_DNA"/>
</dbReference>
<evidence type="ECO:0000256" key="2">
    <source>
        <dbReference type="SAM" id="SignalP"/>
    </source>
</evidence>
<feature type="signal peptide" evidence="2">
    <location>
        <begin position="1"/>
        <end position="26"/>
    </location>
</feature>
<dbReference type="SUPFAM" id="SSF54427">
    <property type="entry name" value="NTF2-like"/>
    <property type="match status" value="1"/>
</dbReference>
<keyword evidence="5" id="KW-1185">Reference proteome</keyword>
<keyword evidence="1" id="KW-1133">Transmembrane helix</keyword>
<evidence type="ECO:0000259" key="3">
    <source>
        <dbReference type="SMART" id="SM00978"/>
    </source>
</evidence>
<name>A0ABU0E6U2_9FIRM</name>
<dbReference type="InterPro" id="IPR032710">
    <property type="entry name" value="NTF2-like_dom_sf"/>
</dbReference>
<feature type="chain" id="PRO_5047021526" description="Tim44-like domain-containing protein" evidence="2">
    <location>
        <begin position="27"/>
        <end position="310"/>
    </location>
</feature>
<evidence type="ECO:0000256" key="1">
    <source>
        <dbReference type="SAM" id="Phobius"/>
    </source>
</evidence>
<evidence type="ECO:0000313" key="5">
    <source>
        <dbReference type="Proteomes" id="UP001230220"/>
    </source>
</evidence>
<feature type="domain" description="Tim44-like" evidence="3">
    <location>
        <begin position="120"/>
        <end position="303"/>
    </location>
</feature>
<dbReference type="SMART" id="SM00978">
    <property type="entry name" value="Tim44"/>
    <property type="match status" value="1"/>
</dbReference>
<keyword evidence="2" id="KW-0732">Signal</keyword>
<gene>
    <name evidence="4" type="ORF">J2S15_003373</name>
</gene>
<dbReference type="Pfam" id="PF04280">
    <property type="entry name" value="Tim44"/>
    <property type="match status" value="1"/>
</dbReference>
<comment type="caution">
    <text evidence="4">The sequence shown here is derived from an EMBL/GenBank/DDBJ whole genome shotgun (WGS) entry which is preliminary data.</text>
</comment>
<evidence type="ECO:0000313" key="4">
    <source>
        <dbReference type="EMBL" id="MDQ0362619.1"/>
    </source>
</evidence>
<dbReference type="Gene3D" id="3.10.450.240">
    <property type="match status" value="1"/>
</dbReference>
<sequence length="310" mass="34421">MVRGKKLKIGAILLLLGFWFSAPISAEVGNSGGFDDGGSDWGGSDWDSGSSWDYDDNDYSSSSGGGGSFSTSTAILMLCIYVPGIILVIYAKGNKTRRTTRNVNTSGSGSRFNTNAIDEQGTINKIIAVDPDFSVMSFKQNATELYINLQEAWEAKDWKSIRTFESNSLFNTHRKQLQEYIDQGKTNILDDQDVRSVELADFYVDGDQEVLIIRLNATCIDYTIDDQTGAVIQGDKTTVYKRSYYLQFIRKAGIKTKTDHELNLKVCPNCGAEIEVSESGECEYCKSVITSGEYGWVLNKYGAYKALRRN</sequence>